<proteinExistence type="predicted"/>
<keyword evidence="2" id="KW-1133">Transmembrane helix</keyword>
<name>A0ABT9ZMH3_9BACI</name>
<dbReference type="Proteomes" id="UP001234495">
    <property type="component" value="Unassembled WGS sequence"/>
</dbReference>
<comment type="caution">
    <text evidence="3">The sequence shown here is derived from an EMBL/GenBank/DDBJ whole genome shotgun (WGS) entry which is preliminary data.</text>
</comment>
<protein>
    <recommendedName>
        <fullName evidence="5">Secreted protein</fullName>
    </recommendedName>
</protein>
<feature type="transmembrane region" description="Helical" evidence="2">
    <location>
        <begin position="5"/>
        <end position="22"/>
    </location>
</feature>
<accession>A0ABT9ZMH3</accession>
<feature type="region of interest" description="Disordered" evidence="1">
    <location>
        <begin position="37"/>
        <end position="75"/>
    </location>
</feature>
<organism evidence="3 4">
    <name type="scientific">Metabacillus malikii</name>
    <dbReference type="NCBI Taxonomy" id="1504265"/>
    <lineage>
        <taxon>Bacteria</taxon>
        <taxon>Bacillati</taxon>
        <taxon>Bacillota</taxon>
        <taxon>Bacilli</taxon>
        <taxon>Bacillales</taxon>
        <taxon>Bacillaceae</taxon>
        <taxon>Metabacillus</taxon>
    </lineage>
</organism>
<dbReference type="EMBL" id="JAUSUD010000033">
    <property type="protein sequence ID" value="MDQ0233205.1"/>
    <property type="molecule type" value="Genomic_DNA"/>
</dbReference>
<gene>
    <name evidence="3" type="ORF">J2S19_004547</name>
</gene>
<evidence type="ECO:0008006" key="5">
    <source>
        <dbReference type="Google" id="ProtNLM"/>
    </source>
</evidence>
<reference evidence="3 4" key="1">
    <citation type="submission" date="2023-07" db="EMBL/GenBank/DDBJ databases">
        <title>Genomic Encyclopedia of Type Strains, Phase IV (KMG-IV): sequencing the most valuable type-strain genomes for metagenomic binning, comparative biology and taxonomic classification.</title>
        <authorList>
            <person name="Goeker M."/>
        </authorList>
    </citation>
    <scope>NUCLEOTIDE SEQUENCE [LARGE SCALE GENOMIC DNA]</scope>
    <source>
        <strain evidence="3 4">DSM 29005</strain>
    </source>
</reference>
<evidence type="ECO:0000313" key="3">
    <source>
        <dbReference type="EMBL" id="MDQ0233205.1"/>
    </source>
</evidence>
<dbReference type="RefSeq" id="WP_307346203.1">
    <property type="nucleotide sequence ID" value="NZ_JAUSUD010000033.1"/>
</dbReference>
<evidence type="ECO:0000256" key="1">
    <source>
        <dbReference type="SAM" id="MobiDB-lite"/>
    </source>
</evidence>
<evidence type="ECO:0000313" key="4">
    <source>
        <dbReference type="Proteomes" id="UP001234495"/>
    </source>
</evidence>
<keyword evidence="4" id="KW-1185">Reference proteome</keyword>
<keyword evidence="2" id="KW-0472">Membrane</keyword>
<feature type="compositionally biased region" description="Basic and acidic residues" evidence="1">
    <location>
        <begin position="37"/>
        <end position="65"/>
    </location>
</feature>
<sequence length="284" mass="31793">MKKWIISAFLYLAIVIVGYFAYEAVFGVDEKLDAHTEEHTASTSEAKEAGKAHDSHSGDELHEHGQQTSTESEVKVTVKEENQSLTVRLEDLAGNPVTDLEVSHEKLLHLIVVDDHLDQYFHLHPEETTPGQFKVESPLKEGTYKAFVDIKPKDLNYEVQTILFTVGNPDTGEHSHSSLKIDQTLEKTINGNKVTMTPTSLVVNEPVNLTFDVHGAKLESYLGALGHVVILDEQADEYLHVHPLDGDTPVFETQFSKPGIYKIWAEFRENGNVTVYPFIVEVKS</sequence>
<evidence type="ECO:0000256" key="2">
    <source>
        <dbReference type="SAM" id="Phobius"/>
    </source>
</evidence>
<keyword evidence="2" id="KW-0812">Transmembrane</keyword>